<dbReference type="InterPro" id="IPR000182">
    <property type="entry name" value="GNAT_dom"/>
</dbReference>
<evidence type="ECO:0000313" key="3">
    <source>
        <dbReference type="Proteomes" id="UP000253792"/>
    </source>
</evidence>
<feature type="domain" description="N-acetyltransferase" evidence="1">
    <location>
        <begin position="3"/>
        <end position="163"/>
    </location>
</feature>
<keyword evidence="2" id="KW-0808">Transferase</keyword>
<sequence length="168" mass="18125">MELQIRPYTADDIKAMVRIWNEVVEAGDAFPQVTPLTEQNADEFFSAQTATMVADVNGIIFGMYILHPNGIGRCAHIANASFAVASASRGLGLGRKLVGNCIETCGKKGFRGLQFNAVVASNEAAQHLYESMGFTKVGMIPGGFINGLGGYEDMFIYYIDTLDTAQPC</sequence>
<protein>
    <submittedName>
        <fullName evidence="2">GNAT family N-acetyltransferase</fullName>
    </submittedName>
</protein>
<dbReference type="EMBL" id="PPTP01000003">
    <property type="protein sequence ID" value="RDB56053.1"/>
    <property type="molecule type" value="Genomic_DNA"/>
</dbReference>
<accession>A0A369L8R0</accession>
<reference evidence="2 3" key="1">
    <citation type="journal article" date="2018" name="Elife">
        <title>Discovery and characterization of a prevalent human gut bacterial enzyme sufficient for the inactivation of a family of plant toxins.</title>
        <authorList>
            <person name="Koppel N."/>
            <person name="Bisanz J.E."/>
            <person name="Pandelia M.E."/>
            <person name="Turnbaugh P.J."/>
            <person name="Balskus E.P."/>
        </authorList>
    </citation>
    <scope>NUCLEOTIDE SEQUENCE [LARGE SCALE GENOMIC DNA]</scope>
    <source>
        <strain evidence="3">anaerobia AP69FAA</strain>
    </source>
</reference>
<dbReference type="Pfam" id="PF00583">
    <property type="entry name" value="Acetyltransf_1"/>
    <property type="match status" value="1"/>
</dbReference>
<evidence type="ECO:0000259" key="1">
    <source>
        <dbReference type="PROSITE" id="PS51186"/>
    </source>
</evidence>
<dbReference type="PANTHER" id="PTHR43138:SF1">
    <property type="entry name" value="N-ACETYLTRANSFERASE ACA1"/>
    <property type="match status" value="1"/>
</dbReference>
<comment type="caution">
    <text evidence="2">The sequence shown here is derived from an EMBL/GenBank/DDBJ whole genome shotgun (WGS) entry which is preliminary data.</text>
</comment>
<gene>
    <name evidence="2" type="ORF">C1880_03925</name>
</gene>
<proteinExistence type="predicted"/>
<dbReference type="STRING" id="1034345.GCA_000236865_00337"/>
<dbReference type="GO" id="GO:0016747">
    <property type="term" value="F:acyltransferase activity, transferring groups other than amino-acyl groups"/>
    <property type="evidence" value="ECO:0007669"/>
    <property type="project" value="InterPro"/>
</dbReference>
<dbReference type="PROSITE" id="PS51186">
    <property type="entry name" value="GNAT"/>
    <property type="match status" value="1"/>
</dbReference>
<dbReference type="RefSeq" id="WP_114620384.1">
    <property type="nucleotide sequence ID" value="NZ_PPTP01000003.1"/>
</dbReference>
<dbReference type="SUPFAM" id="SSF55729">
    <property type="entry name" value="Acyl-CoA N-acyltransferases (Nat)"/>
    <property type="match status" value="1"/>
</dbReference>
<dbReference type="PANTHER" id="PTHR43138">
    <property type="entry name" value="ACETYLTRANSFERASE, GNAT FAMILY"/>
    <property type="match status" value="1"/>
</dbReference>
<keyword evidence="3" id="KW-1185">Reference proteome</keyword>
<dbReference type="CDD" id="cd04301">
    <property type="entry name" value="NAT_SF"/>
    <property type="match status" value="1"/>
</dbReference>
<dbReference type="Gene3D" id="3.40.630.30">
    <property type="match status" value="1"/>
</dbReference>
<dbReference type="Proteomes" id="UP000253792">
    <property type="component" value="Unassembled WGS sequence"/>
</dbReference>
<dbReference type="InterPro" id="IPR016181">
    <property type="entry name" value="Acyl_CoA_acyltransferase"/>
</dbReference>
<evidence type="ECO:0000313" key="2">
    <source>
        <dbReference type="EMBL" id="RDB56053.1"/>
    </source>
</evidence>
<dbReference type="AlphaFoldDB" id="A0A369L8R0"/>
<name>A0A369L8R0_9ACTN</name>
<dbReference type="OrthoDB" id="9788300at2"/>
<dbReference type="InterPro" id="IPR052742">
    <property type="entry name" value="Mito_N-acetyltransferase"/>
</dbReference>
<organism evidence="2 3">
    <name type="scientific">Senegalimassilia anaerobia</name>
    <dbReference type="NCBI Taxonomy" id="1473216"/>
    <lineage>
        <taxon>Bacteria</taxon>
        <taxon>Bacillati</taxon>
        <taxon>Actinomycetota</taxon>
        <taxon>Coriobacteriia</taxon>
        <taxon>Coriobacteriales</taxon>
        <taxon>Coriobacteriaceae</taxon>
        <taxon>Senegalimassilia</taxon>
    </lineage>
</organism>